<evidence type="ECO:0000313" key="3">
    <source>
        <dbReference type="Proteomes" id="UP000499080"/>
    </source>
</evidence>
<accession>A0A4Y2FWT4</accession>
<feature type="transmembrane region" description="Helical" evidence="1">
    <location>
        <begin position="143"/>
        <end position="163"/>
    </location>
</feature>
<keyword evidence="3" id="KW-1185">Reference proteome</keyword>
<organism evidence="2 3">
    <name type="scientific">Araneus ventricosus</name>
    <name type="common">Orbweaver spider</name>
    <name type="synonym">Epeira ventricosa</name>
    <dbReference type="NCBI Taxonomy" id="182803"/>
    <lineage>
        <taxon>Eukaryota</taxon>
        <taxon>Metazoa</taxon>
        <taxon>Ecdysozoa</taxon>
        <taxon>Arthropoda</taxon>
        <taxon>Chelicerata</taxon>
        <taxon>Arachnida</taxon>
        <taxon>Araneae</taxon>
        <taxon>Araneomorphae</taxon>
        <taxon>Entelegynae</taxon>
        <taxon>Araneoidea</taxon>
        <taxon>Araneidae</taxon>
        <taxon>Araneus</taxon>
    </lineage>
</organism>
<dbReference type="Proteomes" id="UP000499080">
    <property type="component" value="Unassembled WGS sequence"/>
</dbReference>
<sequence length="180" mass="19850">MGNQAHNENGLGAYEDTFNEINNEIAGFGYEDIQINEGNLPFSLRNPGNNIPQENTNENRMEIEGNNIPQENSNEVRELFTSELYSIHKAKANSAWKNPPTHDWYAGNRPGLSLQSVGTTSAQTAKLRSGHIKSLKFIDKEKTFLLALVPVLLLLPLSLTALAPLRGSCGVGRAKDLWSC</sequence>
<comment type="caution">
    <text evidence="2">The sequence shown here is derived from an EMBL/GenBank/DDBJ whole genome shotgun (WGS) entry which is preliminary data.</text>
</comment>
<dbReference type="EMBL" id="BGPR01001080">
    <property type="protein sequence ID" value="GBM44868.1"/>
    <property type="molecule type" value="Genomic_DNA"/>
</dbReference>
<evidence type="ECO:0000256" key="1">
    <source>
        <dbReference type="SAM" id="Phobius"/>
    </source>
</evidence>
<keyword evidence="1" id="KW-1133">Transmembrane helix</keyword>
<proteinExistence type="predicted"/>
<protein>
    <submittedName>
        <fullName evidence="2">Uncharacterized protein</fullName>
    </submittedName>
</protein>
<dbReference type="OrthoDB" id="6429252at2759"/>
<gene>
    <name evidence="2" type="ORF">AVEN_157096_1</name>
</gene>
<keyword evidence="1" id="KW-0812">Transmembrane</keyword>
<evidence type="ECO:0000313" key="2">
    <source>
        <dbReference type="EMBL" id="GBM44868.1"/>
    </source>
</evidence>
<reference evidence="2 3" key="1">
    <citation type="journal article" date="2019" name="Sci. Rep.">
        <title>Orb-weaving spider Araneus ventricosus genome elucidates the spidroin gene catalogue.</title>
        <authorList>
            <person name="Kono N."/>
            <person name="Nakamura H."/>
            <person name="Ohtoshi R."/>
            <person name="Moran D.A.P."/>
            <person name="Shinohara A."/>
            <person name="Yoshida Y."/>
            <person name="Fujiwara M."/>
            <person name="Mori M."/>
            <person name="Tomita M."/>
            <person name="Arakawa K."/>
        </authorList>
    </citation>
    <scope>NUCLEOTIDE SEQUENCE [LARGE SCALE GENOMIC DNA]</scope>
</reference>
<keyword evidence="1" id="KW-0472">Membrane</keyword>
<name>A0A4Y2FWT4_ARAVE</name>
<dbReference type="AlphaFoldDB" id="A0A4Y2FWT4"/>